<dbReference type="Gene3D" id="1.20.58.1000">
    <property type="entry name" value="Metal-sensitive repressor, helix protomer"/>
    <property type="match status" value="1"/>
</dbReference>
<gene>
    <name evidence="2" type="ORF">PM10SUCC1_06560</name>
</gene>
<reference evidence="2" key="1">
    <citation type="submission" date="2022-12" db="EMBL/GenBank/DDBJ databases">
        <title>Reference genome sequencing for broad-spectrum identification of bacterial and archaeal isolates by mass spectrometry.</title>
        <authorList>
            <person name="Sekiguchi Y."/>
            <person name="Tourlousse D.M."/>
        </authorList>
    </citation>
    <scope>NUCLEOTIDE SEQUENCE</scope>
    <source>
        <strain evidence="2">10succ1</strain>
    </source>
</reference>
<dbReference type="Gene3D" id="3.40.250.10">
    <property type="entry name" value="Rhodanese-like domain"/>
    <property type="match status" value="1"/>
</dbReference>
<dbReference type="GO" id="GO:0046872">
    <property type="term" value="F:metal ion binding"/>
    <property type="evidence" value="ECO:0007669"/>
    <property type="project" value="InterPro"/>
</dbReference>
<dbReference type="PANTHER" id="PTHR43031">
    <property type="entry name" value="FAD-DEPENDENT OXIDOREDUCTASE"/>
    <property type="match status" value="1"/>
</dbReference>
<proteinExistence type="predicted"/>
<dbReference type="CDD" id="cd00158">
    <property type="entry name" value="RHOD"/>
    <property type="match status" value="1"/>
</dbReference>
<feature type="domain" description="Rhodanese" evidence="1">
    <location>
        <begin position="26"/>
        <end position="118"/>
    </location>
</feature>
<dbReference type="CDD" id="cd10148">
    <property type="entry name" value="CsoR-like_DUF156"/>
    <property type="match status" value="1"/>
</dbReference>
<dbReference type="AlphaFoldDB" id="A0A9W6LLB5"/>
<dbReference type="Pfam" id="PF00581">
    <property type="entry name" value="Rhodanese"/>
    <property type="match status" value="1"/>
</dbReference>
<evidence type="ECO:0000313" key="2">
    <source>
        <dbReference type="EMBL" id="GLI55141.1"/>
    </source>
</evidence>
<accession>A0A9W6LLB5</accession>
<dbReference type="InterPro" id="IPR003735">
    <property type="entry name" value="Metal_Tscrpt_repr"/>
</dbReference>
<protein>
    <recommendedName>
        <fullName evidence="1">Rhodanese domain-containing protein</fullName>
    </recommendedName>
</protein>
<dbReference type="InterPro" id="IPR036873">
    <property type="entry name" value="Rhodanese-like_dom_sf"/>
</dbReference>
<sequence length="207" mass="24033">MLNFFKKNNEGFKTLSLEECKNLMDSRKELVYLDVRTEKEHESEGNIENSLVIDFFKLSNFKKEIEKLDKTLPYLVYCAVGGRSKAAAALMVKMGFEEVYDMAGGLKAWQKTYSNTQPLITKLSQDEAREKREDIIKRLSKIEGQVRGVKKMVDNEDYCANILNQTLAINSAMKSVNKEIMELFLNVCLNEERNMEDFFTYVKKMMK</sequence>
<dbReference type="Pfam" id="PF02583">
    <property type="entry name" value="Trns_repr_metal"/>
    <property type="match status" value="1"/>
</dbReference>
<dbReference type="SMART" id="SM00450">
    <property type="entry name" value="RHOD"/>
    <property type="match status" value="1"/>
</dbReference>
<keyword evidence="3" id="KW-1185">Reference proteome</keyword>
<dbReference type="GO" id="GO:0003677">
    <property type="term" value="F:DNA binding"/>
    <property type="evidence" value="ECO:0007669"/>
    <property type="project" value="InterPro"/>
</dbReference>
<dbReference type="EMBL" id="BSDY01000002">
    <property type="protein sequence ID" value="GLI55141.1"/>
    <property type="molecule type" value="Genomic_DNA"/>
</dbReference>
<dbReference type="GO" id="GO:0045892">
    <property type="term" value="P:negative regulation of DNA-templated transcription"/>
    <property type="evidence" value="ECO:0007669"/>
    <property type="project" value="UniProtKB-ARBA"/>
</dbReference>
<dbReference type="InterPro" id="IPR038390">
    <property type="entry name" value="Metal_Tscrpt_repr_sf"/>
</dbReference>
<name>A0A9W6LLB5_9FUSO</name>
<dbReference type="InterPro" id="IPR050229">
    <property type="entry name" value="GlpE_sulfurtransferase"/>
</dbReference>
<dbReference type="SUPFAM" id="SSF52821">
    <property type="entry name" value="Rhodanese/Cell cycle control phosphatase"/>
    <property type="match status" value="1"/>
</dbReference>
<dbReference type="Proteomes" id="UP001144471">
    <property type="component" value="Unassembled WGS sequence"/>
</dbReference>
<evidence type="ECO:0000259" key="1">
    <source>
        <dbReference type="PROSITE" id="PS50206"/>
    </source>
</evidence>
<organism evidence="2 3">
    <name type="scientific">Propionigenium maris DSM 9537</name>
    <dbReference type="NCBI Taxonomy" id="1123000"/>
    <lineage>
        <taxon>Bacteria</taxon>
        <taxon>Fusobacteriati</taxon>
        <taxon>Fusobacteriota</taxon>
        <taxon>Fusobacteriia</taxon>
        <taxon>Fusobacteriales</taxon>
        <taxon>Fusobacteriaceae</taxon>
        <taxon>Propionigenium</taxon>
    </lineage>
</organism>
<comment type="caution">
    <text evidence="2">The sequence shown here is derived from an EMBL/GenBank/DDBJ whole genome shotgun (WGS) entry which is preliminary data.</text>
</comment>
<dbReference type="InterPro" id="IPR001763">
    <property type="entry name" value="Rhodanese-like_dom"/>
</dbReference>
<dbReference type="RefSeq" id="WP_281833414.1">
    <property type="nucleotide sequence ID" value="NZ_BSDY01000002.1"/>
</dbReference>
<evidence type="ECO:0000313" key="3">
    <source>
        <dbReference type="Proteomes" id="UP001144471"/>
    </source>
</evidence>
<dbReference type="PROSITE" id="PS50206">
    <property type="entry name" value="RHODANESE_3"/>
    <property type="match status" value="1"/>
</dbReference>
<dbReference type="PANTHER" id="PTHR43031:SF1">
    <property type="entry name" value="PYRIDINE NUCLEOTIDE-DISULPHIDE OXIDOREDUCTASE"/>
    <property type="match status" value="1"/>
</dbReference>